<dbReference type="SUPFAM" id="SSF50729">
    <property type="entry name" value="PH domain-like"/>
    <property type="match status" value="1"/>
</dbReference>
<keyword evidence="4" id="KW-1185">Reference proteome</keyword>
<accession>S2JL82</accession>
<evidence type="ECO:0000259" key="1">
    <source>
        <dbReference type="PROSITE" id="PS50003"/>
    </source>
</evidence>
<dbReference type="SMART" id="SM00233">
    <property type="entry name" value="PH"/>
    <property type="match status" value="1"/>
</dbReference>
<protein>
    <recommendedName>
        <fullName evidence="5">DH domain-containing protein</fullName>
    </recommendedName>
</protein>
<dbReference type="OrthoDB" id="660555at2759"/>
<dbReference type="InterPro" id="IPR011993">
    <property type="entry name" value="PH-like_dom_sf"/>
</dbReference>
<dbReference type="Proteomes" id="UP000014254">
    <property type="component" value="Unassembled WGS sequence"/>
</dbReference>
<dbReference type="InterPro" id="IPR051092">
    <property type="entry name" value="FYVE_RhoGEF_PH"/>
</dbReference>
<evidence type="ECO:0008006" key="5">
    <source>
        <dbReference type="Google" id="ProtNLM"/>
    </source>
</evidence>
<evidence type="ECO:0000313" key="4">
    <source>
        <dbReference type="Proteomes" id="UP000014254"/>
    </source>
</evidence>
<dbReference type="PANTHER" id="PTHR12673:SF159">
    <property type="entry name" value="LD03170P"/>
    <property type="match status" value="1"/>
</dbReference>
<dbReference type="OMA" id="RLDMWGP"/>
<feature type="domain" description="PH" evidence="1">
    <location>
        <begin position="331"/>
        <end position="506"/>
    </location>
</feature>
<dbReference type="VEuPathDB" id="FungiDB:HMPREF1544_03977"/>
<feature type="domain" description="DH" evidence="2">
    <location>
        <begin position="104"/>
        <end position="285"/>
    </location>
</feature>
<sequence>MSSIATSNDYENNNGLWKYPSVTSSSAQSHLTSSSASDSFLSMDSFEKETADQLSFITQRSEHFHQLLDDLAIIDEIYTTFEDDQVESEPYERQVADAARNVAQKLQLVKQMCQLEEQHINEMEYFLYYYLEPIDNWIRESSNADIFQKHPGLCSEKALTDLFQITKQITKAHQELFQGLKDRLDMWGPTQFISDIFAHFFDRTAAYENYLSICPSTIVTIDTLYKKSSAFTKFMDSCVSRANTKTIKDILFYLKKPIMQVSNYHLLITQVAATTEPSHPDYRALMKIQEKFVQRDSEWRAITKDRLAHIRVLEASWSITDNPAAVTTARRLYISGLLTRVDISNPQSTQDTRTYLLYNDIFMYCQKIKPSNSNTSKKDNHDKLVYKGIINLRHAEITPFTAENLAKISKVKKASGLSSFMRKSSDAQSQNAGGAESAIVIYGFEIHANEASLEGITALRGDGLGVSSYSVPGHKAGNGSKRLYIMRTQTESEQNAWISLLRKTSLQMTRKK</sequence>
<dbReference type="PANTHER" id="PTHR12673">
    <property type="entry name" value="FACIOGENITAL DYSPLASIA PROTEIN"/>
    <property type="match status" value="1"/>
</dbReference>
<proteinExistence type="predicted"/>
<dbReference type="AlphaFoldDB" id="S2JL82"/>
<evidence type="ECO:0000313" key="3">
    <source>
        <dbReference type="EMBL" id="EPB89237.1"/>
    </source>
</evidence>
<dbReference type="PROSITE" id="PS50003">
    <property type="entry name" value="PH_DOMAIN"/>
    <property type="match status" value="1"/>
</dbReference>
<dbReference type="Pfam" id="PF00621">
    <property type="entry name" value="RhoGEF"/>
    <property type="match status" value="1"/>
</dbReference>
<dbReference type="STRING" id="1220926.S2JL82"/>
<dbReference type="PROSITE" id="PS50010">
    <property type="entry name" value="DH_2"/>
    <property type="match status" value="1"/>
</dbReference>
<dbReference type="InterPro" id="IPR035899">
    <property type="entry name" value="DBL_dom_sf"/>
</dbReference>
<dbReference type="SUPFAM" id="SSF48065">
    <property type="entry name" value="DBL homology domain (DH-domain)"/>
    <property type="match status" value="1"/>
</dbReference>
<dbReference type="GO" id="GO:0005085">
    <property type="term" value="F:guanyl-nucleotide exchange factor activity"/>
    <property type="evidence" value="ECO:0007669"/>
    <property type="project" value="InterPro"/>
</dbReference>
<dbReference type="InterPro" id="IPR001849">
    <property type="entry name" value="PH_domain"/>
</dbReference>
<dbReference type="Gene3D" id="1.20.900.10">
    <property type="entry name" value="Dbl homology (DH) domain"/>
    <property type="match status" value="1"/>
</dbReference>
<dbReference type="Gene3D" id="2.30.29.30">
    <property type="entry name" value="Pleckstrin-homology domain (PH domain)/Phosphotyrosine-binding domain (PTB)"/>
    <property type="match status" value="1"/>
</dbReference>
<name>S2JL82_MUCC1</name>
<dbReference type="SMART" id="SM00325">
    <property type="entry name" value="RhoGEF"/>
    <property type="match status" value="1"/>
</dbReference>
<reference evidence="4" key="1">
    <citation type="submission" date="2013-05" db="EMBL/GenBank/DDBJ databases">
        <title>The Genome sequence of Mucor circinelloides f. circinelloides 1006PhL.</title>
        <authorList>
            <consortium name="The Broad Institute Genomics Platform"/>
            <person name="Cuomo C."/>
            <person name="Earl A."/>
            <person name="Findley K."/>
            <person name="Lee S.C."/>
            <person name="Walker B."/>
            <person name="Young S."/>
            <person name="Zeng Q."/>
            <person name="Gargeya S."/>
            <person name="Fitzgerald M."/>
            <person name="Haas B."/>
            <person name="Abouelleil A."/>
            <person name="Allen A.W."/>
            <person name="Alvarado L."/>
            <person name="Arachchi H.M."/>
            <person name="Berlin A.M."/>
            <person name="Chapman S.B."/>
            <person name="Gainer-Dewar J."/>
            <person name="Goldberg J."/>
            <person name="Griggs A."/>
            <person name="Gujja S."/>
            <person name="Hansen M."/>
            <person name="Howarth C."/>
            <person name="Imamovic A."/>
            <person name="Ireland A."/>
            <person name="Larimer J."/>
            <person name="McCowan C."/>
            <person name="Murphy C."/>
            <person name="Pearson M."/>
            <person name="Poon T.W."/>
            <person name="Priest M."/>
            <person name="Roberts A."/>
            <person name="Saif S."/>
            <person name="Shea T."/>
            <person name="Sisk P."/>
            <person name="Sykes S."/>
            <person name="Wortman J."/>
            <person name="Nusbaum C."/>
            <person name="Birren B."/>
        </authorList>
    </citation>
    <scope>NUCLEOTIDE SEQUENCE [LARGE SCALE GENOMIC DNA]</scope>
    <source>
        <strain evidence="4">1006PhL</strain>
    </source>
</reference>
<dbReference type="GO" id="GO:0005737">
    <property type="term" value="C:cytoplasm"/>
    <property type="evidence" value="ECO:0007669"/>
    <property type="project" value="TreeGrafter"/>
</dbReference>
<dbReference type="InParanoid" id="S2JL82"/>
<gene>
    <name evidence="3" type="ORF">HMPREF1544_03977</name>
</gene>
<dbReference type="EMBL" id="KE123938">
    <property type="protein sequence ID" value="EPB89237.1"/>
    <property type="molecule type" value="Genomic_DNA"/>
</dbReference>
<dbReference type="eggNOG" id="KOG3522">
    <property type="taxonomic scope" value="Eukaryota"/>
</dbReference>
<evidence type="ECO:0000259" key="2">
    <source>
        <dbReference type="PROSITE" id="PS50010"/>
    </source>
</evidence>
<dbReference type="InterPro" id="IPR000219">
    <property type="entry name" value="DH_dom"/>
</dbReference>
<organism evidence="3 4">
    <name type="scientific">Mucor circinelloides f. circinelloides (strain 1006PhL)</name>
    <name type="common">Mucormycosis agent</name>
    <name type="synonym">Calyptromyces circinelloides</name>
    <dbReference type="NCBI Taxonomy" id="1220926"/>
    <lineage>
        <taxon>Eukaryota</taxon>
        <taxon>Fungi</taxon>
        <taxon>Fungi incertae sedis</taxon>
        <taxon>Mucoromycota</taxon>
        <taxon>Mucoromycotina</taxon>
        <taxon>Mucoromycetes</taxon>
        <taxon>Mucorales</taxon>
        <taxon>Mucorineae</taxon>
        <taxon>Mucoraceae</taxon>
        <taxon>Mucor</taxon>
    </lineage>
</organism>